<dbReference type="SUPFAM" id="SSF81923">
    <property type="entry name" value="Double Clp-N motif"/>
    <property type="match status" value="1"/>
</dbReference>
<protein>
    <submittedName>
        <fullName evidence="1">SRPBCC family protein</fullName>
    </submittedName>
</protein>
<dbReference type="CDD" id="cd07812">
    <property type="entry name" value="SRPBCC"/>
    <property type="match status" value="1"/>
</dbReference>
<sequence>MSRFIDAAATAHVLTVAAMEEASRLDQREADLDHLLLALTIDAGTAGQVLRGLGITLDAAREAVAAEHDAALASLGVRVDAPPTGGIRFHETGGYDWSERALAVIRRTGENDGRSDAAAVLRTLVHEPSGLIEAILSRLGTTPNAVIERLDEAERYPEHRTGQAPTPAVISGTSEAFVPATPEAVWALLADPSRMPDWEPSIGGVDKAPSTPEAGATWTVRTRAQRPDGKAIRINPKTVRQRVELIETDADRVIEWRFSYPDAPAANARRLRAELESAAGGTQLRLFLAWERSPDRPRRLKTLGRLMHPLMRYMIWMQLTQLGGGIGRAFR</sequence>
<gene>
    <name evidence="1" type="ORF">J4H91_10195</name>
</gene>
<reference evidence="1" key="1">
    <citation type="submission" date="2021-03" db="EMBL/GenBank/DDBJ databases">
        <title>Leucobacter chromiisoli sp. nov., isolated from chromium-containing soil of chemical plant.</title>
        <authorList>
            <person name="Xu Z."/>
        </authorList>
    </citation>
    <scope>NUCLEOTIDE SEQUENCE</scope>
    <source>
        <strain evidence="1">A2</strain>
    </source>
</reference>
<organism evidence="1 2">
    <name type="scientific">Leucobacter ruminantium</name>
    <dbReference type="NCBI Taxonomy" id="1289170"/>
    <lineage>
        <taxon>Bacteria</taxon>
        <taxon>Bacillati</taxon>
        <taxon>Actinomycetota</taxon>
        <taxon>Actinomycetes</taxon>
        <taxon>Micrococcales</taxon>
        <taxon>Microbacteriaceae</taxon>
        <taxon>Leucobacter</taxon>
    </lineage>
</organism>
<accession>A0A939LYY4</accession>
<dbReference type="Pfam" id="PF10604">
    <property type="entry name" value="Polyketide_cyc2"/>
    <property type="match status" value="1"/>
</dbReference>
<dbReference type="InterPro" id="IPR019587">
    <property type="entry name" value="Polyketide_cyclase/dehydratase"/>
</dbReference>
<dbReference type="Gene3D" id="3.30.530.20">
    <property type="match status" value="1"/>
</dbReference>
<dbReference type="AlphaFoldDB" id="A0A939LYY4"/>
<proteinExistence type="predicted"/>
<dbReference type="InterPro" id="IPR036628">
    <property type="entry name" value="Clp_N_dom_sf"/>
</dbReference>
<comment type="caution">
    <text evidence="1">The sequence shown here is derived from an EMBL/GenBank/DDBJ whole genome shotgun (WGS) entry which is preliminary data.</text>
</comment>
<keyword evidence="2" id="KW-1185">Reference proteome</keyword>
<dbReference type="InterPro" id="IPR023393">
    <property type="entry name" value="START-like_dom_sf"/>
</dbReference>
<evidence type="ECO:0000313" key="1">
    <source>
        <dbReference type="EMBL" id="MBO1805683.1"/>
    </source>
</evidence>
<name>A0A939LYY4_9MICO</name>
<dbReference type="Gene3D" id="1.10.1780.10">
    <property type="entry name" value="Clp, N-terminal domain"/>
    <property type="match status" value="1"/>
</dbReference>
<dbReference type="Proteomes" id="UP000664398">
    <property type="component" value="Unassembled WGS sequence"/>
</dbReference>
<dbReference type="RefSeq" id="WP_208046156.1">
    <property type="nucleotide sequence ID" value="NZ_JAGDYL010000017.1"/>
</dbReference>
<dbReference type="SUPFAM" id="SSF55961">
    <property type="entry name" value="Bet v1-like"/>
    <property type="match status" value="1"/>
</dbReference>
<dbReference type="EMBL" id="JAGDYL010000017">
    <property type="protein sequence ID" value="MBO1805683.1"/>
    <property type="molecule type" value="Genomic_DNA"/>
</dbReference>
<evidence type="ECO:0000313" key="2">
    <source>
        <dbReference type="Proteomes" id="UP000664398"/>
    </source>
</evidence>